<dbReference type="Pfam" id="PF07005">
    <property type="entry name" value="SBD_N"/>
    <property type="match status" value="1"/>
</dbReference>
<protein>
    <recommendedName>
        <fullName evidence="1">Four-carbon acid sugar kinase N-terminal domain-containing protein</fullName>
    </recommendedName>
</protein>
<comment type="caution">
    <text evidence="2">The sequence shown here is derived from an EMBL/GenBank/DDBJ whole genome shotgun (WGS) entry which is preliminary data.</text>
</comment>
<proteinExistence type="predicted"/>
<gene>
    <name evidence="2" type="ORF">S12H4_36553</name>
</gene>
<reference evidence="2" key="1">
    <citation type="journal article" date="2014" name="Front. Microbiol.">
        <title>High frequency of phylogenetically diverse reductive dehalogenase-homologous genes in deep subseafloor sedimentary metagenomes.</title>
        <authorList>
            <person name="Kawai M."/>
            <person name="Futagami T."/>
            <person name="Toyoda A."/>
            <person name="Takaki Y."/>
            <person name="Nishi S."/>
            <person name="Hori S."/>
            <person name="Arai W."/>
            <person name="Tsubouchi T."/>
            <person name="Morono Y."/>
            <person name="Uchiyama I."/>
            <person name="Ito T."/>
            <person name="Fujiyama A."/>
            <person name="Inagaki F."/>
            <person name="Takami H."/>
        </authorList>
    </citation>
    <scope>NUCLEOTIDE SEQUENCE</scope>
    <source>
        <strain evidence="2">Expedition CK06-06</strain>
    </source>
</reference>
<dbReference type="SUPFAM" id="SSF142764">
    <property type="entry name" value="YgbK-like"/>
    <property type="match status" value="1"/>
</dbReference>
<sequence length="263" mass="29208">MFYIIADDLTGANDTGVQFAKNNYKTMVLILEDESLDIVVPGGLDVFVIDTETRETGEKITRKRIKSILEKLNITKEDILYKKVDSTLRGNVGVEIAEIMDILKKDICIFSPSFPSHQRISVGGYLLVQQKPLGFSEYADNPSDQGDNSFIPLLLKKQTNFSIGQVYLKDVTKGQKTILSKINALYQKGNKIIVIDATNEQHLRDIFASGLKFDGSVLLSGSAGLAHHFSQVFTKKEKPKKKINNKGPIMVVVGSRNPLAMTQ</sequence>
<organism evidence="2">
    <name type="scientific">marine sediment metagenome</name>
    <dbReference type="NCBI Taxonomy" id="412755"/>
    <lineage>
        <taxon>unclassified sequences</taxon>
        <taxon>metagenomes</taxon>
        <taxon>ecological metagenomes</taxon>
    </lineage>
</organism>
<feature type="domain" description="Four-carbon acid sugar kinase N-terminal" evidence="1">
    <location>
        <begin position="3"/>
        <end position="228"/>
    </location>
</feature>
<dbReference type="InterPro" id="IPR037051">
    <property type="entry name" value="4-carb_acid_sugar_kinase_N_sf"/>
</dbReference>
<accession>X1SGF8</accession>
<evidence type="ECO:0000259" key="1">
    <source>
        <dbReference type="Pfam" id="PF07005"/>
    </source>
</evidence>
<dbReference type="AlphaFoldDB" id="X1SGF8"/>
<name>X1SGF8_9ZZZZ</name>
<evidence type="ECO:0000313" key="2">
    <source>
        <dbReference type="EMBL" id="GAI92097.1"/>
    </source>
</evidence>
<dbReference type="Gene3D" id="3.40.50.10840">
    <property type="entry name" value="Putative sugar-binding, N-terminal domain"/>
    <property type="match status" value="1"/>
</dbReference>
<feature type="non-terminal residue" evidence="2">
    <location>
        <position position="263"/>
    </location>
</feature>
<dbReference type="EMBL" id="BARW01021795">
    <property type="protein sequence ID" value="GAI92097.1"/>
    <property type="molecule type" value="Genomic_DNA"/>
</dbReference>
<dbReference type="InterPro" id="IPR010737">
    <property type="entry name" value="4-carb_acid_sugar_kinase_N"/>
</dbReference>